<feature type="region of interest" description="Disordered" evidence="1">
    <location>
        <begin position="41"/>
        <end position="110"/>
    </location>
</feature>
<dbReference type="EMBL" id="OU900097">
    <property type="protein sequence ID" value="CAG9861272.1"/>
    <property type="molecule type" value="Genomic_DNA"/>
</dbReference>
<evidence type="ECO:0000256" key="1">
    <source>
        <dbReference type="SAM" id="MobiDB-lite"/>
    </source>
</evidence>
<proteinExistence type="predicted"/>
<reference evidence="2" key="1">
    <citation type="submission" date="2022-01" db="EMBL/GenBank/DDBJ databases">
        <authorList>
            <person name="King R."/>
        </authorList>
    </citation>
    <scope>NUCLEOTIDE SEQUENCE</scope>
</reference>
<accession>A0A9N9TT33</accession>
<gene>
    <name evidence="2" type="ORF">PHYEVI_LOCUS7615</name>
</gene>
<evidence type="ECO:0000313" key="2">
    <source>
        <dbReference type="EMBL" id="CAG9861272.1"/>
    </source>
</evidence>
<protein>
    <submittedName>
        <fullName evidence="2">Uncharacterized protein</fullName>
    </submittedName>
</protein>
<feature type="compositionally biased region" description="Basic and acidic residues" evidence="1">
    <location>
        <begin position="91"/>
        <end position="110"/>
    </location>
</feature>
<feature type="compositionally biased region" description="Basic and acidic residues" evidence="1">
    <location>
        <begin position="50"/>
        <end position="66"/>
    </location>
</feature>
<organism evidence="2 3">
    <name type="scientific">Phyllotreta striolata</name>
    <name type="common">Striped flea beetle</name>
    <name type="synonym">Crioceris striolata</name>
    <dbReference type="NCBI Taxonomy" id="444603"/>
    <lineage>
        <taxon>Eukaryota</taxon>
        <taxon>Metazoa</taxon>
        <taxon>Ecdysozoa</taxon>
        <taxon>Arthropoda</taxon>
        <taxon>Hexapoda</taxon>
        <taxon>Insecta</taxon>
        <taxon>Pterygota</taxon>
        <taxon>Neoptera</taxon>
        <taxon>Endopterygota</taxon>
        <taxon>Coleoptera</taxon>
        <taxon>Polyphaga</taxon>
        <taxon>Cucujiformia</taxon>
        <taxon>Chrysomeloidea</taxon>
        <taxon>Chrysomelidae</taxon>
        <taxon>Galerucinae</taxon>
        <taxon>Alticini</taxon>
        <taxon>Phyllotreta</taxon>
    </lineage>
</organism>
<dbReference type="Proteomes" id="UP001153712">
    <property type="component" value="Chromosome 4"/>
</dbReference>
<name>A0A9N9TT33_PHYSR</name>
<sequence>MSKVSRQPPEGGRSPKPGKSILKPGPLSYKRKVLEQLLLESGAATDEAEREPSTEKIDDGDGKKVDQQSNEARKRIKIKSDGSVTIISCDNRSEGDGDRLEEDGRSGSSDDKIILVKAHTVHIHNHFYRKS</sequence>
<dbReference type="OrthoDB" id="6771384at2759"/>
<keyword evidence="3" id="KW-1185">Reference proteome</keyword>
<dbReference type="AlphaFoldDB" id="A0A9N9TT33"/>
<feature type="region of interest" description="Disordered" evidence="1">
    <location>
        <begin position="1"/>
        <end position="27"/>
    </location>
</feature>
<evidence type="ECO:0000313" key="3">
    <source>
        <dbReference type="Proteomes" id="UP001153712"/>
    </source>
</evidence>